<accession>A0AAW0B010</accession>
<evidence type="ECO:0000256" key="1">
    <source>
        <dbReference type="SAM" id="MobiDB-lite"/>
    </source>
</evidence>
<name>A0AAW0B010_9AGAR</name>
<dbReference type="EMBL" id="JAWWNJ010000047">
    <property type="protein sequence ID" value="KAK7017675.1"/>
    <property type="molecule type" value="Genomic_DNA"/>
</dbReference>
<proteinExistence type="predicted"/>
<feature type="non-terminal residue" evidence="3">
    <location>
        <position position="1"/>
    </location>
</feature>
<feature type="compositionally biased region" description="Basic residues" evidence="1">
    <location>
        <begin position="92"/>
        <end position="105"/>
    </location>
</feature>
<comment type="caution">
    <text evidence="3">The sequence shown here is derived from an EMBL/GenBank/DDBJ whole genome shotgun (WGS) entry which is preliminary data.</text>
</comment>
<feature type="signal peptide" evidence="2">
    <location>
        <begin position="1"/>
        <end position="28"/>
    </location>
</feature>
<organism evidence="3 4">
    <name type="scientific">Favolaschia claudopus</name>
    <dbReference type="NCBI Taxonomy" id="2862362"/>
    <lineage>
        <taxon>Eukaryota</taxon>
        <taxon>Fungi</taxon>
        <taxon>Dikarya</taxon>
        <taxon>Basidiomycota</taxon>
        <taxon>Agaricomycotina</taxon>
        <taxon>Agaricomycetes</taxon>
        <taxon>Agaricomycetidae</taxon>
        <taxon>Agaricales</taxon>
        <taxon>Marasmiineae</taxon>
        <taxon>Mycenaceae</taxon>
        <taxon>Favolaschia</taxon>
    </lineage>
</organism>
<evidence type="ECO:0000313" key="3">
    <source>
        <dbReference type="EMBL" id="KAK7017675.1"/>
    </source>
</evidence>
<keyword evidence="2" id="KW-0732">Signal</keyword>
<reference evidence="3 4" key="1">
    <citation type="journal article" date="2024" name="J Genomics">
        <title>Draft genome sequencing and assembly of Favolaschia claudopus CIRM-BRFM 2984 isolated from oak limbs.</title>
        <authorList>
            <person name="Navarro D."/>
            <person name="Drula E."/>
            <person name="Chaduli D."/>
            <person name="Cazenave R."/>
            <person name="Ahrendt S."/>
            <person name="Wang J."/>
            <person name="Lipzen A."/>
            <person name="Daum C."/>
            <person name="Barry K."/>
            <person name="Grigoriev I.V."/>
            <person name="Favel A."/>
            <person name="Rosso M.N."/>
            <person name="Martin F."/>
        </authorList>
    </citation>
    <scope>NUCLEOTIDE SEQUENCE [LARGE SCALE GENOMIC DNA]</scope>
    <source>
        <strain evidence="3 4">CIRM-BRFM 2984</strain>
    </source>
</reference>
<evidence type="ECO:0000256" key="2">
    <source>
        <dbReference type="SAM" id="SignalP"/>
    </source>
</evidence>
<feature type="compositionally biased region" description="Pro residues" evidence="1">
    <location>
        <begin position="207"/>
        <end position="220"/>
    </location>
</feature>
<evidence type="ECO:0000313" key="4">
    <source>
        <dbReference type="Proteomes" id="UP001362999"/>
    </source>
</evidence>
<feature type="chain" id="PRO_5043922973" evidence="2">
    <location>
        <begin position="29"/>
        <end position="278"/>
    </location>
</feature>
<feature type="compositionally biased region" description="Low complexity" evidence="1">
    <location>
        <begin position="221"/>
        <end position="247"/>
    </location>
</feature>
<sequence length="278" mass="30541">PFCFLCESGPRAGPALVWCGLISPFVCCVALAAPQSPSCSSSRSLMRTKRSIPMTQQTSANTSLAFLLLQVLCLPLSMTTLPRLRPPTQRPRPPRLPRRPRHQRRPPSIPDSLHVTSSPIPHTHHALPRIILRVTLALDETSKLPPPISDPRNRPARTIVCPNTAVSAHPLHLHPSNDICTPDSRHPIHPASKSARTSTPSKRANAPPKPSCTSTPPPQTRPMTLKSSHPPSSFTSPPLSSSTRLATPPRPLWAHSERYIRAIHRTDEVHTQHATRTL</sequence>
<dbReference type="AlphaFoldDB" id="A0AAW0B010"/>
<gene>
    <name evidence="3" type="ORF">R3P38DRAFT_3559905</name>
</gene>
<feature type="region of interest" description="Disordered" evidence="1">
    <location>
        <begin position="82"/>
        <end position="124"/>
    </location>
</feature>
<keyword evidence="4" id="KW-1185">Reference proteome</keyword>
<feature type="region of interest" description="Disordered" evidence="1">
    <location>
        <begin position="168"/>
        <end position="250"/>
    </location>
</feature>
<protein>
    <submittedName>
        <fullName evidence="3">Uncharacterized protein</fullName>
    </submittedName>
</protein>
<dbReference type="Proteomes" id="UP001362999">
    <property type="component" value="Unassembled WGS sequence"/>
</dbReference>